<feature type="region of interest" description="Disordered" evidence="2">
    <location>
        <begin position="1"/>
        <end position="21"/>
    </location>
</feature>
<dbReference type="CDD" id="cd00165">
    <property type="entry name" value="S4"/>
    <property type="match status" value="1"/>
</dbReference>
<reference evidence="5" key="2">
    <citation type="journal article" date="2021" name="Polymers (Basel)">
        <title>Highly Stretchable Bacterial Cellulose Produced by Komagataeibacter hansenii SI1.</title>
        <authorList>
            <person name="Cielecka I."/>
            <person name="Ryngajllo M."/>
            <person name="Maniukiewicz W."/>
            <person name="Bielecki S."/>
        </authorList>
    </citation>
    <scope>NUCLEOTIDE SEQUENCE</scope>
    <source>
        <strain evidence="5">SI1</strain>
    </source>
</reference>
<evidence type="ECO:0000313" key="6">
    <source>
        <dbReference type="Proteomes" id="UP000319478"/>
    </source>
</evidence>
<feature type="compositionally biased region" description="Basic and acidic residues" evidence="2">
    <location>
        <begin position="1"/>
        <end position="15"/>
    </location>
</feature>
<feature type="domain" description="RNA-binding S4" evidence="3">
    <location>
        <begin position="24"/>
        <end position="89"/>
    </location>
</feature>
<protein>
    <submittedName>
        <fullName evidence="5">RNA-binding protein</fullName>
    </submittedName>
</protein>
<sequence length="115" mass="13054">MSRKAARDNGGREETTQTTAPQAQRLDLWLFHARFARSRNDCAEFIAAGQVRINRQRTVKAHAQVHPGDILTLPAPDRRSVMVIRVAGFARRREGASAARMLYDVIPEIDEMQRK</sequence>
<dbReference type="SUPFAM" id="SSF55174">
    <property type="entry name" value="Alpha-L RNA-binding motif"/>
    <property type="match status" value="1"/>
</dbReference>
<keyword evidence="6" id="KW-1185">Reference proteome</keyword>
<dbReference type="PROSITE" id="PS50889">
    <property type="entry name" value="S4"/>
    <property type="match status" value="1"/>
</dbReference>
<accession>A0AAW5EMH6</accession>
<reference evidence="4 6" key="1">
    <citation type="submission" date="2019-06" db="EMBL/GenBank/DDBJ databases">
        <title>Whole genome shotgun sequence of Komagataeibacter hansenii NBRC 14820.</title>
        <authorList>
            <person name="Hosoyama A."/>
            <person name="Uohara A."/>
            <person name="Ohji S."/>
            <person name="Ichikawa N."/>
        </authorList>
    </citation>
    <scope>NUCLEOTIDE SEQUENCE [LARGE SCALE GENOMIC DNA]</scope>
    <source>
        <strain evidence="4 6">NBRC 14820</strain>
    </source>
</reference>
<evidence type="ECO:0000313" key="7">
    <source>
        <dbReference type="Proteomes" id="UP001202887"/>
    </source>
</evidence>
<evidence type="ECO:0000256" key="2">
    <source>
        <dbReference type="SAM" id="MobiDB-lite"/>
    </source>
</evidence>
<evidence type="ECO:0000313" key="5">
    <source>
        <dbReference type="EMBL" id="MCJ8352401.1"/>
    </source>
</evidence>
<name>A0AAW5EMH6_NOVHA</name>
<dbReference type="Proteomes" id="UP001202887">
    <property type="component" value="Unassembled WGS sequence"/>
</dbReference>
<reference evidence="5" key="3">
    <citation type="submission" date="2022-03" db="EMBL/GenBank/DDBJ databases">
        <authorList>
            <person name="Ryngajllo M."/>
            <person name="Jacek P."/>
            <person name="Kubiak K."/>
        </authorList>
    </citation>
    <scope>NUCLEOTIDE SEQUENCE</scope>
    <source>
        <strain evidence="5">SI1</strain>
    </source>
</reference>
<dbReference type="EMBL" id="JAIBCX010000001">
    <property type="protein sequence ID" value="MCJ8352401.1"/>
    <property type="molecule type" value="Genomic_DNA"/>
</dbReference>
<dbReference type="InterPro" id="IPR002942">
    <property type="entry name" value="S4_RNA-bd"/>
</dbReference>
<evidence type="ECO:0000259" key="3">
    <source>
        <dbReference type="SMART" id="SM00363"/>
    </source>
</evidence>
<dbReference type="Gene3D" id="3.10.290.10">
    <property type="entry name" value="RNA-binding S4 domain"/>
    <property type="match status" value="1"/>
</dbReference>
<evidence type="ECO:0000313" key="4">
    <source>
        <dbReference type="EMBL" id="GEC64852.1"/>
    </source>
</evidence>
<evidence type="ECO:0000256" key="1">
    <source>
        <dbReference type="PROSITE-ProRule" id="PRU00182"/>
    </source>
</evidence>
<dbReference type="SMART" id="SM00363">
    <property type="entry name" value="S4"/>
    <property type="match status" value="1"/>
</dbReference>
<dbReference type="EMBL" id="BJNN01000143">
    <property type="protein sequence ID" value="GEC64852.1"/>
    <property type="molecule type" value="Genomic_DNA"/>
</dbReference>
<gene>
    <name evidence="4" type="ORF">GHA01_27010</name>
    <name evidence="5" type="ORF">K1W68_00070</name>
</gene>
<dbReference type="InterPro" id="IPR036986">
    <property type="entry name" value="S4_RNA-bd_sf"/>
</dbReference>
<dbReference type="RefSeq" id="WP_003618235.1">
    <property type="nucleotide sequence ID" value="NZ_BJNN01000143.1"/>
</dbReference>
<keyword evidence="1" id="KW-0694">RNA-binding</keyword>
<comment type="caution">
    <text evidence="5">The sequence shown here is derived from an EMBL/GenBank/DDBJ whole genome shotgun (WGS) entry which is preliminary data.</text>
</comment>
<organism evidence="5 7">
    <name type="scientific">Novacetimonas hansenii</name>
    <name type="common">Komagataeibacter hansenii</name>
    <dbReference type="NCBI Taxonomy" id="436"/>
    <lineage>
        <taxon>Bacteria</taxon>
        <taxon>Pseudomonadati</taxon>
        <taxon>Pseudomonadota</taxon>
        <taxon>Alphaproteobacteria</taxon>
        <taxon>Acetobacterales</taxon>
        <taxon>Acetobacteraceae</taxon>
        <taxon>Novacetimonas</taxon>
    </lineage>
</organism>
<dbReference type="Pfam" id="PF01479">
    <property type="entry name" value="S4"/>
    <property type="match status" value="1"/>
</dbReference>
<dbReference type="AlphaFoldDB" id="A0AAW5EMH6"/>
<dbReference type="Proteomes" id="UP000319478">
    <property type="component" value="Unassembled WGS sequence"/>
</dbReference>
<proteinExistence type="predicted"/>
<dbReference type="GO" id="GO:0003723">
    <property type="term" value="F:RNA binding"/>
    <property type="evidence" value="ECO:0007669"/>
    <property type="project" value="UniProtKB-KW"/>
</dbReference>